<organism evidence="1 2">
    <name type="scientific">Urbifossiella limnaea</name>
    <dbReference type="NCBI Taxonomy" id="2528023"/>
    <lineage>
        <taxon>Bacteria</taxon>
        <taxon>Pseudomonadati</taxon>
        <taxon>Planctomycetota</taxon>
        <taxon>Planctomycetia</taxon>
        <taxon>Gemmatales</taxon>
        <taxon>Gemmataceae</taxon>
        <taxon>Urbifossiella</taxon>
    </lineage>
</organism>
<dbReference type="KEGG" id="uli:ETAA1_59530"/>
<dbReference type="EMBL" id="CP036273">
    <property type="protein sequence ID" value="QDU23942.1"/>
    <property type="molecule type" value="Genomic_DNA"/>
</dbReference>
<dbReference type="Proteomes" id="UP000319576">
    <property type="component" value="Chromosome"/>
</dbReference>
<dbReference type="AlphaFoldDB" id="A0A517Y2H8"/>
<name>A0A517Y2H8_9BACT</name>
<proteinExistence type="predicted"/>
<evidence type="ECO:0000313" key="1">
    <source>
        <dbReference type="EMBL" id="QDU23942.1"/>
    </source>
</evidence>
<protein>
    <submittedName>
        <fullName evidence="1">Uncharacterized protein</fullName>
    </submittedName>
</protein>
<evidence type="ECO:0000313" key="2">
    <source>
        <dbReference type="Proteomes" id="UP000319576"/>
    </source>
</evidence>
<gene>
    <name evidence="1" type="ORF">ETAA1_59530</name>
</gene>
<keyword evidence="2" id="KW-1185">Reference proteome</keyword>
<sequence>MTATITARLYCVGGTTEYQTDRRRHVRPKVGIDAYPATSYAAPPLPWGTAMRLPLVLLTLAAAAAAARAQDAPPAALPPAAPVNVNQTVVIAAPAPDPGEPVLGLDLMLGQLSGIRPSIAIHRGDRTALVVEAFYGGILTKLGTSEGAGAGLRYNVSRGNRDGVTVGPGVDVLFNFRDGQAVIFAPTVDVAWRRDFGDRVGCSLGIQAGVGVGLSGRYSGRDDKAAAGQVTPLISVFGGLRF</sequence>
<accession>A0A517Y2H8</accession>
<reference evidence="1 2" key="1">
    <citation type="submission" date="2019-02" db="EMBL/GenBank/DDBJ databases">
        <title>Deep-cultivation of Planctomycetes and their phenomic and genomic characterization uncovers novel biology.</title>
        <authorList>
            <person name="Wiegand S."/>
            <person name="Jogler M."/>
            <person name="Boedeker C."/>
            <person name="Pinto D."/>
            <person name="Vollmers J."/>
            <person name="Rivas-Marin E."/>
            <person name="Kohn T."/>
            <person name="Peeters S.H."/>
            <person name="Heuer A."/>
            <person name="Rast P."/>
            <person name="Oberbeckmann S."/>
            <person name="Bunk B."/>
            <person name="Jeske O."/>
            <person name="Meyerdierks A."/>
            <person name="Storesund J.E."/>
            <person name="Kallscheuer N."/>
            <person name="Luecker S."/>
            <person name="Lage O.M."/>
            <person name="Pohl T."/>
            <person name="Merkel B.J."/>
            <person name="Hornburger P."/>
            <person name="Mueller R.-W."/>
            <person name="Bruemmer F."/>
            <person name="Labrenz M."/>
            <person name="Spormann A.M."/>
            <person name="Op den Camp H."/>
            <person name="Overmann J."/>
            <person name="Amann R."/>
            <person name="Jetten M.S.M."/>
            <person name="Mascher T."/>
            <person name="Medema M.H."/>
            <person name="Devos D.P."/>
            <person name="Kaster A.-K."/>
            <person name="Ovreas L."/>
            <person name="Rohde M."/>
            <person name="Galperin M.Y."/>
            <person name="Jogler C."/>
        </authorList>
    </citation>
    <scope>NUCLEOTIDE SEQUENCE [LARGE SCALE GENOMIC DNA]</scope>
    <source>
        <strain evidence="1 2">ETA_A1</strain>
    </source>
</reference>